<dbReference type="InterPro" id="IPR019651">
    <property type="entry name" value="Glutamate_DH_NAD-spec"/>
</dbReference>
<proteinExistence type="predicted"/>
<name>A3TWC9_PSEBH</name>
<evidence type="ECO:0000313" key="2">
    <source>
        <dbReference type="Proteomes" id="UP000004318"/>
    </source>
</evidence>
<protein>
    <submittedName>
        <fullName evidence="1">Putative NAD-specific glutamate dehydrogenase encoded in antisensegene pair with dnaKJ</fullName>
    </submittedName>
</protein>
<dbReference type="EMBL" id="AAMO01000003">
    <property type="protein sequence ID" value="EAQ03925.1"/>
    <property type="molecule type" value="Genomic_DNA"/>
</dbReference>
<dbReference type="eggNOG" id="ENOG502Z9JM">
    <property type="taxonomic scope" value="Bacteria"/>
</dbReference>
<dbReference type="Pfam" id="PF10712">
    <property type="entry name" value="NAD-GH"/>
    <property type="match status" value="1"/>
</dbReference>
<dbReference type="STRING" id="252305.OB2597_11796"/>
<evidence type="ECO:0000313" key="1">
    <source>
        <dbReference type="EMBL" id="EAQ03925.1"/>
    </source>
</evidence>
<accession>A3TWC9</accession>
<organism evidence="1 2">
    <name type="scientific">Pseudooceanicola batsensis (strain ATCC BAA-863 / DSM 15984 / KCTC 12145 / HTCC2597)</name>
    <name type="common">Oceanicola batsensis</name>
    <dbReference type="NCBI Taxonomy" id="252305"/>
    <lineage>
        <taxon>Bacteria</taxon>
        <taxon>Pseudomonadati</taxon>
        <taxon>Pseudomonadota</taxon>
        <taxon>Alphaproteobacteria</taxon>
        <taxon>Rhodobacterales</taxon>
        <taxon>Paracoccaceae</taxon>
        <taxon>Pseudooceanicola</taxon>
    </lineage>
</organism>
<dbReference type="AlphaFoldDB" id="A3TWC9"/>
<dbReference type="Proteomes" id="UP000004318">
    <property type="component" value="Unassembled WGS sequence"/>
</dbReference>
<reference evidence="1 2" key="1">
    <citation type="journal article" date="2010" name="J. Bacteriol.">
        <title>Genome sequences of Oceanicola granulosus HTCC2516(T) and Oceanicola batsensis HTCC2597(TDelta).</title>
        <authorList>
            <person name="Thrash J.C."/>
            <person name="Cho J.C."/>
            <person name="Vergin K.L."/>
            <person name="Giovannoni S.J."/>
        </authorList>
    </citation>
    <scope>NUCLEOTIDE SEQUENCE [LARGE SCALE GENOMIC DNA]</scope>
    <source>
        <strain evidence="2">ATCC BAA-863 / DSM 15984 / KCTC 12145 / HTCC2597</strain>
    </source>
</reference>
<gene>
    <name evidence="1" type="ORF">OB2597_11796</name>
</gene>
<comment type="caution">
    <text evidence="1">The sequence shown here is derived from an EMBL/GenBank/DDBJ whole genome shotgun (WGS) entry which is preliminary data.</text>
</comment>
<dbReference type="HOGENOM" id="CLU_009163_1_0_5"/>
<sequence>MRLVDRLAQLHGRFGHVLNAGLDLVGIVVLQLVLERGHGQLDRLDGRGIDLVAMFFQRLLGRVDEAFGLVLGFDQLAAGLVRLGVLLGVLDHLVDVLVGETARGLDRDLLFLVGALVLGTDRDDAVGVDVEGHLDLRHPARRRGDVFEIELTEHLVVGRHLAFTLEDPDGHGILVVLGGREDLALLGRDRRVAVDQAGEHATQRLDPQRQRGHVQQHHVLHVALKDTGLDRGAERDDLVRVHALVRLFPEELRHLFDDLGHAGHAAHQNDLVHVTRRQTGILERGLARFERGLDQVAHKGFQLGTGQLHDHVQRLTVRPHRDERLVDLGRLRGGQFDLRLLGRFLETLQRHLVLGQVDVVFLFELVGQVVDDAHVEVFTAEERVAVGGFHFEQAVVDLEDGDVEGAAAEVVDRDRVAVVLVQAIGQRGGRRFVDDPQHLEPGDLAGVLGGLTLGVVEVGRNRDHGLADLFAQVGLGGFLHLAEDEGGNLRGGVFLALGFHPRVAIAAIDHGERQVLLVLRQVAVVEPTADQALDAEDRVGGVRDGLPLGRLTDEPLFVGEGDDRRGRARTFGVFDDLGLRPIHDGNAGVGGAKVDTDHFGHDFNPFHLRR</sequence>
<keyword evidence="2" id="KW-1185">Reference proteome</keyword>